<dbReference type="Pfam" id="PF02302">
    <property type="entry name" value="PTS_IIB"/>
    <property type="match status" value="1"/>
</dbReference>
<keyword evidence="3" id="KW-0762">Sugar transport</keyword>
<evidence type="ECO:0000256" key="2">
    <source>
        <dbReference type="ARBA" id="ARBA00022553"/>
    </source>
</evidence>
<protein>
    <submittedName>
        <fullName evidence="8">Unannotated protein</fullName>
    </submittedName>
</protein>
<keyword evidence="5" id="KW-0598">Phosphotransferase system</keyword>
<sequence>MPSISGSEIKLIVVACEAGMGSSVMVANQLAKQLKSMGIAVKHSPVNGLASMDADLILCHRGLSGRAREAVPEKVVIAFDMFLGDPAIASVVSAIQGGGTISHD</sequence>
<dbReference type="GO" id="GO:0090563">
    <property type="term" value="F:protein-phosphocysteine-sugar phosphotransferase activity"/>
    <property type="evidence" value="ECO:0007669"/>
    <property type="project" value="TreeGrafter"/>
</dbReference>
<evidence type="ECO:0000256" key="3">
    <source>
        <dbReference type="ARBA" id="ARBA00022597"/>
    </source>
</evidence>
<evidence type="ECO:0000313" key="8">
    <source>
        <dbReference type="EMBL" id="CAB4334861.1"/>
    </source>
</evidence>
<evidence type="ECO:0000256" key="6">
    <source>
        <dbReference type="ARBA" id="ARBA00022777"/>
    </source>
</evidence>
<evidence type="ECO:0000256" key="1">
    <source>
        <dbReference type="ARBA" id="ARBA00022448"/>
    </source>
</evidence>
<dbReference type="AlphaFoldDB" id="A0A6J5YX21"/>
<dbReference type="InterPro" id="IPR050893">
    <property type="entry name" value="Sugar_PTS"/>
</dbReference>
<proteinExistence type="predicted"/>
<organism evidence="8">
    <name type="scientific">freshwater metagenome</name>
    <dbReference type="NCBI Taxonomy" id="449393"/>
    <lineage>
        <taxon>unclassified sequences</taxon>
        <taxon>metagenomes</taxon>
        <taxon>ecological metagenomes</taxon>
    </lineage>
</organism>
<accession>A0A6J5YX21</accession>
<dbReference type="InterPro" id="IPR003501">
    <property type="entry name" value="PTS_EIIB_2/3"/>
</dbReference>
<gene>
    <name evidence="8" type="ORF">UFOPK4080_00471</name>
</gene>
<dbReference type="GO" id="GO:0005886">
    <property type="term" value="C:plasma membrane"/>
    <property type="evidence" value="ECO:0007669"/>
    <property type="project" value="TreeGrafter"/>
</dbReference>
<name>A0A6J5YX21_9ZZZZ</name>
<dbReference type="PANTHER" id="PTHR30181">
    <property type="entry name" value="MANNITOL PERMEASE IIC COMPONENT"/>
    <property type="match status" value="1"/>
</dbReference>
<dbReference type="GO" id="GO:0008982">
    <property type="term" value="F:protein-N(PI)-phosphohistidine-sugar phosphotransferase activity"/>
    <property type="evidence" value="ECO:0007669"/>
    <property type="project" value="InterPro"/>
</dbReference>
<keyword evidence="2" id="KW-0597">Phosphoprotein</keyword>
<keyword evidence="6" id="KW-0418">Kinase</keyword>
<feature type="domain" description="PTS EIIB type-2" evidence="7">
    <location>
        <begin position="10"/>
        <end position="100"/>
    </location>
</feature>
<evidence type="ECO:0000256" key="5">
    <source>
        <dbReference type="ARBA" id="ARBA00022683"/>
    </source>
</evidence>
<keyword evidence="1" id="KW-0813">Transport</keyword>
<dbReference type="PROSITE" id="PS51099">
    <property type="entry name" value="PTS_EIIB_TYPE_2"/>
    <property type="match status" value="1"/>
</dbReference>
<reference evidence="8" key="1">
    <citation type="submission" date="2020-05" db="EMBL/GenBank/DDBJ databases">
        <authorList>
            <person name="Chiriac C."/>
            <person name="Salcher M."/>
            <person name="Ghai R."/>
            <person name="Kavagutti S V."/>
        </authorList>
    </citation>
    <scope>NUCLEOTIDE SEQUENCE</scope>
</reference>
<dbReference type="PANTHER" id="PTHR30181:SF3">
    <property type="entry name" value="MULTIPHOSPHORYL TRANSFER PROTEIN"/>
    <property type="match status" value="1"/>
</dbReference>
<evidence type="ECO:0000256" key="4">
    <source>
        <dbReference type="ARBA" id="ARBA00022679"/>
    </source>
</evidence>
<dbReference type="GO" id="GO:0009401">
    <property type="term" value="P:phosphoenolpyruvate-dependent sugar phosphotransferase system"/>
    <property type="evidence" value="ECO:0007669"/>
    <property type="project" value="UniProtKB-KW"/>
</dbReference>
<evidence type="ECO:0000259" key="7">
    <source>
        <dbReference type="PROSITE" id="PS51099"/>
    </source>
</evidence>
<dbReference type="SUPFAM" id="SSF52794">
    <property type="entry name" value="PTS system IIB component-like"/>
    <property type="match status" value="1"/>
</dbReference>
<dbReference type="InterPro" id="IPR036095">
    <property type="entry name" value="PTS_EIIB-like_sf"/>
</dbReference>
<dbReference type="InterPro" id="IPR013011">
    <property type="entry name" value="PTS_EIIB_2"/>
</dbReference>
<keyword evidence="4" id="KW-0808">Transferase</keyword>
<dbReference type="GO" id="GO:0016301">
    <property type="term" value="F:kinase activity"/>
    <property type="evidence" value="ECO:0007669"/>
    <property type="project" value="UniProtKB-KW"/>
</dbReference>
<dbReference type="EMBL" id="CAESAG010000054">
    <property type="protein sequence ID" value="CAB4334861.1"/>
    <property type="molecule type" value="Genomic_DNA"/>
</dbReference>
<dbReference type="Gene3D" id="3.40.50.2300">
    <property type="match status" value="1"/>
</dbReference>